<dbReference type="InterPro" id="IPR043129">
    <property type="entry name" value="ATPase_NBD"/>
</dbReference>
<gene>
    <name evidence="2" type="ORF">DHEL01_v200186</name>
</gene>
<feature type="compositionally biased region" description="Gly residues" evidence="1">
    <location>
        <begin position="619"/>
        <end position="642"/>
    </location>
</feature>
<comment type="caution">
    <text evidence="2">The sequence shown here is derived from an EMBL/GenBank/DDBJ whole genome shotgun (WGS) entry which is preliminary data.</text>
</comment>
<reference evidence="2" key="1">
    <citation type="submission" date="2017-09" db="EMBL/GenBank/DDBJ databases">
        <title>Polyketide synthases of a Diaporthe helianthi virulent isolate.</title>
        <authorList>
            <person name="Baroncelli R."/>
        </authorList>
    </citation>
    <scope>NUCLEOTIDE SEQUENCE [LARGE SCALE GENOMIC DNA]</scope>
    <source>
        <strain evidence="2">7/96</strain>
    </source>
</reference>
<dbReference type="Gene3D" id="3.90.640.10">
    <property type="entry name" value="Actin, Chain A, domain 4"/>
    <property type="match status" value="1"/>
</dbReference>
<sequence length="685" mass="75551">MESESSTTPDIIVAVDLGTTFTGVAWARPQAVNPLQSSIQVIYNWPGCSTRNEQKVHTCLVYDRNERPTSWGFICEDDDDFEIRRREFFKIFLDKMNLLEAQIKGIQGAPESVGQAQKFVTDFLREVYIHVKSTIEHQTGIGPFTGWKDLAVEFLFSVPTTWRSFEIINIFKHAIANAGFGTEGPRHKSTVDLTESEAAAVATIKSMAVNFEKDDIFLSVDAGGGTTDFALMQVLETREPFPTLKQLTQVDGVGIGSTLIDRAFLDLVEDRVFPFTELVEQLPPNCIEKLVRGDKFRTTKHKFGERVYNSEIYKLPMDGVGYNFNHEGAGIESGRLLLTREDMQSIFDPHINGMLKKIREQLDFVRVKAFGDPQVRYLILSGGLGSSAYVRDRLQQDLSLNPHPNAVNVQIVQAHDPQLVVVKGLILDRLQKLETGNKPVLAMRKARASYGVMCKMQYNPDIHFQEELKIDPLDGQVYAMSQIDWLIRKGDDIDPNVPIISPFCQKIAKGSPIRHWDSVVVISHSEREFLPVSMNDSGAKELCTVRSDLSGIKDSELELKKQKKRPGALFSRSMRWYSCTYEVRALVGAADLTFELWFNGQRFSKNHEPITVTWDEEGAGLGSGGGGGGGGSGGGGQGGKRGGVVVVPGPVAAYGGHPDTGSASGSSPVSGVSGLRSSDLVSQAR</sequence>
<organism evidence="2 3">
    <name type="scientific">Diaporthe helianthi</name>
    <dbReference type="NCBI Taxonomy" id="158607"/>
    <lineage>
        <taxon>Eukaryota</taxon>
        <taxon>Fungi</taxon>
        <taxon>Dikarya</taxon>
        <taxon>Ascomycota</taxon>
        <taxon>Pezizomycotina</taxon>
        <taxon>Sordariomycetes</taxon>
        <taxon>Sordariomycetidae</taxon>
        <taxon>Diaporthales</taxon>
        <taxon>Diaporthaceae</taxon>
        <taxon>Diaporthe</taxon>
    </lineage>
</organism>
<dbReference type="CDD" id="cd10170">
    <property type="entry name" value="ASKHA_NBD_HSP70"/>
    <property type="match status" value="1"/>
</dbReference>
<evidence type="ECO:0000313" key="2">
    <source>
        <dbReference type="EMBL" id="POS81399.1"/>
    </source>
</evidence>
<proteinExistence type="predicted"/>
<dbReference type="PANTHER" id="PTHR42749">
    <property type="entry name" value="CELL SHAPE-DETERMINING PROTEIN MREB"/>
    <property type="match status" value="1"/>
</dbReference>
<dbReference type="Gene3D" id="3.30.420.40">
    <property type="match status" value="2"/>
</dbReference>
<name>A0A2P5IFW3_DIAHE</name>
<dbReference type="Proteomes" id="UP000094444">
    <property type="component" value="Unassembled WGS sequence"/>
</dbReference>
<feature type="compositionally biased region" description="Low complexity" evidence="1">
    <location>
        <begin position="643"/>
        <end position="678"/>
    </location>
</feature>
<dbReference type="AlphaFoldDB" id="A0A2P5IFW3"/>
<dbReference type="STRING" id="158607.A0A2P5IFW3"/>
<dbReference type="EMBL" id="MAVT02000007">
    <property type="protein sequence ID" value="POS81399.1"/>
    <property type="molecule type" value="Genomic_DNA"/>
</dbReference>
<feature type="region of interest" description="Disordered" evidence="1">
    <location>
        <begin position="616"/>
        <end position="685"/>
    </location>
</feature>
<keyword evidence="3" id="KW-1185">Reference proteome</keyword>
<evidence type="ECO:0008006" key="4">
    <source>
        <dbReference type="Google" id="ProtNLM"/>
    </source>
</evidence>
<protein>
    <recommendedName>
        <fullName evidence="4">Hsp70 family chaperone</fullName>
    </recommendedName>
</protein>
<dbReference type="PANTHER" id="PTHR42749:SF1">
    <property type="entry name" value="CELL SHAPE-DETERMINING PROTEIN MREB"/>
    <property type="match status" value="1"/>
</dbReference>
<dbReference type="InParanoid" id="A0A2P5IFW3"/>
<evidence type="ECO:0000313" key="3">
    <source>
        <dbReference type="Proteomes" id="UP000094444"/>
    </source>
</evidence>
<dbReference type="SUPFAM" id="SSF53067">
    <property type="entry name" value="Actin-like ATPase domain"/>
    <property type="match status" value="2"/>
</dbReference>
<dbReference type="OrthoDB" id="2394218at2759"/>
<evidence type="ECO:0000256" key="1">
    <source>
        <dbReference type="SAM" id="MobiDB-lite"/>
    </source>
</evidence>
<accession>A0A2P5IFW3</accession>